<evidence type="ECO:0000256" key="2">
    <source>
        <dbReference type="ARBA" id="ARBA00009560"/>
    </source>
</evidence>
<organism evidence="10 11">
    <name type="scientific">Zygotorulaspora mrakii</name>
    <name type="common">Zygosaccharomyces mrakii</name>
    <dbReference type="NCBI Taxonomy" id="42260"/>
    <lineage>
        <taxon>Eukaryota</taxon>
        <taxon>Fungi</taxon>
        <taxon>Dikarya</taxon>
        <taxon>Ascomycota</taxon>
        <taxon>Saccharomycotina</taxon>
        <taxon>Saccharomycetes</taxon>
        <taxon>Saccharomycetales</taxon>
        <taxon>Saccharomycetaceae</taxon>
        <taxon>Zygotorulaspora</taxon>
    </lineage>
</organism>
<comment type="subcellular location">
    <subcellularLocation>
        <location evidence="1">Nucleus</location>
    </subcellularLocation>
</comment>
<keyword evidence="4" id="KW-0235">DNA replication</keyword>
<evidence type="ECO:0000256" key="4">
    <source>
        <dbReference type="ARBA" id="ARBA00022705"/>
    </source>
</evidence>
<dbReference type="InterPro" id="IPR007185">
    <property type="entry name" value="DNA_pol_a/d/e_bsu"/>
</dbReference>
<feature type="domain" description="DNA polymerase alpha/delta/epsilon subunit B" evidence="9">
    <location>
        <begin position="422"/>
        <end position="670"/>
    </location>
</feature>
<dbReference type="EMBL" id="CP058606">
    <property type="protein sequence ID" value="QLG72256.1"/>
    <property type="molecule type" value="Genomic_DNA"/>
</dbReference>
<sequence length="710" mass="79603">MFSSGNVLPVKIQPPLLRPLAYRVLSKKYGLNIKSDGLTALAEFVGKSFGMQWKLNNVTLQFLEKFAVVWRQQERGVFIDEQGVKDVITEMREREKVNSATTAATAGNGAGALEESSKKQKQSTLDKLLGRETQEDSAEQDTEQYAGQNLAAVSPISASVSVIDDAEERETTAEEEEDQLDWKDYFKIINASEQPKYTYDPVKLQFVFSSIASDDTEKAMQKFKLPDIEFKISLYATRLYLVRDRVLRNENFQKSDDFNPLSSIVAMKEDLTSTGSLPKLFTSMSITQIKNLAGRDGQNFLLLGLLAQNARGNWSLEDPSGTVEIDISQAVPTNGLYYVPGCIVLVEGLYFTVGNRFHVSAMTHPPGEKRETTLEAIGNLDLLGIHSSSSSNFVPRLDADLKVRLHLLERELVEHKFTFLGGDIFLDEMSTFAALRKALMIFENDPPTVIVFYGSFSAVPVHASMSSKNVSSTTQYKKNFDRLADLFAEFENVSQNSTLIFVPGINDPWGSMVSLGAAYSWPLQPLSPEFIQRMRKVCKNVILASNPTRIAYLSQEIVIVRDDMTDRFKRHSVPFPVIEATEQESELDAMKVEDARSQEKISISQLVKHRDQLPARIKESRKLVKTILDQGQISPFISNIRPIVWNLDQALSLCPIPSTLVICDTSAPPFDLTYNGCKSINAGKFVVGKKARYVEYRPSLKKTQQEEIIF</sequence>
<feature type="region of interest" description="Disordered" evidence="8">
    <location>
        <begin position="96"/>
        <end position="125"/>
    </location>
</feature>
<dbReference type="PANTHER" id="PTHR12708">
    <property type="entry name" value="DNA POLYMERASE EPSILON SUBUNIT B"/>
    <property type="match status" value="1"/>
</dbReference>
<keyword evidence="5" id="KW-0238">DNA-binding</keyword>
<accession>A0A7H9B1G4</accession>
<dbReference type="GO" id="GO:0003677">
    <property type="term" value="F:DNA binding"/>
    <property type="evidence" value="ECO:0007669"/>
    <property type="project" value="UniProtKB-KW"/>
</dbReference>
<dbReference type="OrthoDB" id="10254730at2759"/>
<name>A0A7H9B1G4_ZYGMR</name>
<comment type="similarity">
    <text evidence="2">Belongs to the DNA polymerase epsilon subunit B family.</text>
</comment>
<evidence type="ECO:0000313" key="11">
    <source>
        <dbReference type="Proteomes" id="UP000509704"/>
    </source>
</evidence>
<keyword evidence="11" id="KW-1185">Reference proteome</keyword>
<dbReference type="GO" id="GO:0006261">
    <property type="term" value="P:DNA-templated DNA replication"/>
    <property type="evidence" value="ECO:0007669"/>
    <property type="project" value="InterPro"/>
</dbReference>
<proteinExistence type="inferred from homology"/>
<evidence type="ECO:0000256" key="7">
    <source>
        <dbReference type="ARBA" id="ARBA00032930"/>
    </source>
</evidence>
<dbReference type="InterPro" id="IPR016266">
    <property type="entry name" value="POLE2"/>
</dbReference>
<protein>
    <recommendedName>
        <fullName evidence="3">DNA polymerase epsilon subunit B</fullName>
    </recommendedName>
    <alternativeName>
        <fullName evidence="7">DNA polymerase II subunit 2</fullName>
    </alternativeName>
</protein>
<evidence type="ECO:0000256" key="5">
    <source>
        <dbReference type="ARBA" id="ARBA00023125"/>
    </source>
</evidence>
<evidence type="ECO:0000256" key="8">
    <source>
        <dbReference type="SAM" id="MobiDB-lite"/>
    </source>
</evidence>
<dbReference type="Proteomes" id="UP000509704">
    <property type="component" value="Chromosome 3"/>
</dbReference>
<evidence type="ECO:0000259" key="9">
    <source>
        <dbReference type="Pfam" id="PF04042"/>
    </source>
</evidence>
<evidence type="ECO:0000313" key="10">
    <source>
        <dbReference type="EMBL" id="QLG72256.1"/>
    </source>
</evidence>
<evidence type="ECO:0000256" key="1">
    <source>
        <dbReference type="ARBA" id="ARBA00004123"/>
    </source>
</evidence>
<reference evidence="10 11" key="1">
    <citation type="submission" date="2020-07" db="EMBL/GenBank/DDBJ databases">
        <title>The yeast mating-type switching endonuclease HO is a domesticated member of an unorthodox homing genetic element family.</title>
        <authorList>
            <person name="Coughlan A.Y."/>
            <person name="Lombardi L."/>
            <person name="Braun-Galleani S."/>
            <person name="Martos A.R."/>
            <person name="Galeote V."/>
            <person name="Bigey F."/>
            <person name="Dequin S."/>
            <person name="Byrne K.P."/>
            <person name="Wolfe K.H."/>
        </authorList>
    </citation>
    <scope>NUCLEOTIDE SEQUENCE [LARGE SCALE GENOMIC DNA]</scope>
    <source>
        <strain evidence="10 11">NRRL Y-6702</strain>
    </source>
</reference>
<dbReference type="GO" id="GO:0008622">
    <property type="term" value="C:epsilon DNA polymerase complex"/>
    <property type="evidence" value="ECO:0007669"/>
    <property type="project" value="InterPro"/>
</dbReference>
<keyword evidence="6" id="KW-0539">Nucleus</keyword>
<dbReference type="RefSeq" id="XP_037143984.1">
    <property type="nucleotide sequence ID" value="XM_037288089.1"/>
</dbReference>
<evidence type="ECO:0000256" key="3">
    <source>
        <dbReference type="ARBA" id="ARBA00016011"/>
    </source>
</evidence>
<dbReference type="GO" id="GO:0042276">
    <property type="term" value="P:error-prone translesion synthesis"/>
    <property type="evidence" value="ECO:0007669"/>
    <property type="project" value="TreeGrafter"/>
</dbReference>
<dbReference type="KEGG" id="zmk:HG535_0C06110"/>
<dbReference type="AlphaFoldDB" id="A0A7H9B1G4"/>
<dbReference type="GeneID" id="59235954"/>
<gene>
    <name evidence="10" type="ORF">HG535_0C06110</name>
</gene>
<dbReference type="PANTHER" id="PTHR12708:SF0">
    <property type="entry name" value="DNA POLYMERASE EPSILON SUBUNIT 2"/>
    <property type="match status" value="1"/>
</dbReference>
<dbReference type="Pfam" id="PF04042">
    <property type="entry name" value="DNA_pol_E_B"/>
    <property type="match status" value="1"/>
</dbReference>
<evidence type="ECO:0000256" key="6">
    <source>
        <dbReference type="ARBA" id="ARBA00023242"/>
    </source>
</evidence>